<protein>
    <submittedName>
        <fullName evidence="9">UDP-glucose:undecaprenyl-phosphate glucose-1-phosphate transferase</fullName>
        <ecNumber evidence="9">2.7.8.31</ecNumber>
    </submittedName>
</protein>
<comment type="similarity">
    <text evidence="2">Belongs to the bacterial sugar transferase family.</text>
</comment>
<evidence type="ECO:0000256" key="6">
    <source>
        <dbReference type="ARBA" id="ARBA00023136"/>
    </source>
</evidence>
<dbReference type="GO" id="GO:0009242">
    <property type="term" value="P:colanic acid biosynthetic process"/>
    <property type="evidence" value="ECO:0007669"/>
    <property type="project" value="TreeGrafter"/>
</dbReference>
<evidence type="ECO:0000259" key="8">
    <source>
        <dbReference type="Pfam" id="PF02397"/>
    </source>
</evidence>
<dbReference type="RefSeq" id="WP_187673029.1">
    <property type="nucleotide sequence ID" value="NZ_CAJFCI010000077.1"/>
</dbReference>
<evidence type="ECO:0000256" key="4">
    <source>
        <dbReference type="ARBA" id="ARBA00022692"/>
    </source>
</evidence>
<dbReference type="NCBIfam" id="TIGR03025">
    <property type="entry name" value="EPS_sugtrans"/>
    <property type="match status" value="1"/>
</dbReference>
<dbReference type="GO" id="GO:0016020">
    <property type="term" value="C:membrane"/>
    <property type="evidence" value="ECO:0007669"/>
    <property type="project" value="UniProtKB-SubCell"/>
</dbReference>
<proteinExistence type="inferred from homology"/>
<evidence type="ECO:0000256" key="1">
    <source>
        <dbReference type="ARBA" id="ARBA00004141"/>
    </source>
</evidence>
<dbReference type="EC" id="2.7.8.31" evidence="9"/>
<organism evidence="9 10">
    <name type="scientific">Zestomonas carbonaria</name>
    <dbReference type="NCBI Taxonomy" id="2762745"/>
    <lineage>
        <taxon>Bacteria</taxon>
        <taxon>Pseudomonadati</taxon>
        <taxon>Pseudomonadota</taxon>
        <taxon>Gammaproteobacteria</taxon>
        <taxon>Pseudomonadales</taxon>
        <taxon>Pseudomonadaceae</taxon>
        <taxon>Zestomonas</taxon>
    </lineage>
</organism>
<dbReference type="InterPro" id="IPR017475">
    <property type="entry name" value="EPS_sugar_tfrase"/>
</dbReference>
<dbReference type="PANTHER" id="PTHR30576:SF21">
    <property type="entry name" value="UDP-GLUCOSE:UNDECAPRENYL-PHOSPHATE GLUCOSE-1-PHOSPHATE TRANSFERASE"/>
    <property type="match status" value="1"/>
</dbReference>
<feature type="domain" description="Bacterial sugar transferase" evidence="8">
    <location>
        <begin position="270"/>
        <end position="453"/>
    </location>
</feature>
<dbReference type="InterPro" id="IPR003362">
    <property type="entry name" value="Bact_transf"/>
</dbReference>
<sequence>MPQSIHYEPTFAERYPVPLFAALLDLLLVIGAAYLAYYLRFGTSDMTGRYNSATLLTAVTVMVCLIMLGVYGSWRGRFFLRQLGLVYGAWGVAIGAILALSFFLKVSESYSRIWFGTTICIGIALCTVVRLGVFLFLRAARARGRNLKSVLLVGEGGAVADSLNHGRDLSEYGFRVAKSMPFERGEAWAEGMLQEVVATGAHEVWLCLPLKEGDALGQVLYALRHHTVEVRFFPDLGEIPLLNHKVSKIAGRYSLDLSCSPMDGPARIVKRLEDLVVGSLISLLILPVCLLIGLAIKLGSPGPVLFKQYRTGINGKKFKVYKFRSMVVHKETDGSVTQAARNDPRVTPLGAFLRRTSLDELPQFFNVLQGRMSIVGPRPHALAHNEYYKDLVESYMQRHKVKPGITGWAQVNGYRGETDTLQKMQKRVEHDLWYIDNWSLWLDLKIIFLTVFKGFIGKNAY</sequence>
<dbReference type="Pfam" id="PF13727">
    <property type="entry name" value="CoA_binding_3"/>
    <property type="match status" value="1"/>
</dbReference>
<reference evidence="9 10" key="1">
    <citation type="submission" date="2020-08" db="EMBL/GenBank/DDBJ databases">
        <authorList>
            <person name="Criscuolo A."/>
        </authorList>
    </citation>
    <scope>NUCLEOTIDE SEQUENCE [LARGE SCALE GENOMIC DNA]</scope>
    <source>
        <strain evidence="9">CIP111764</strain>
    </source>
</reference>
<feature type="transmembrane region" description="Helical" evidence="7">
    <location>
        <begin position="275"/>
        <end position="296"/>
    </location>
</feature>
<feature type="transmembrane region" description="Helical" evidence="7">
    <location>
        <begin position="83"/>
        <end position="107"/>
    </location>
</feature>
<feature type="transmembrane region" description="Helical" evidence="7">
    <location>
        <begin position="20"/>
        <end position="39"/>
    </location>
</feature>
<evidence type="ECO:0000256" key="2">
    <source>
        <dbReference type="ARBA" id="ARBA00006464"/>
    </source>
</evidence>
<name>A0A7U7IAT4_9GAMM</name>
<evidence type="ECO:0000313" key="10">
    <source>
        <dbReference type="Proteomes" id="UP000583387"/>
    </source>
</evidence>
<dbReference type="EMBL" id="CAJFCI010000077">
    <property type="protein sequence ID" value="CAD5109720.1"/>
    <property type="molecule type" value="Genomic_DNA"/>
</dbReference>
<accession>A0A7U7IAT4</accession>
<dbReference type="GO" id="GO:0089702">
    <property type="term" value="F:undecaprenyl-phosphate glucose phosphotransferase activity"/>
    <property type="evidence" value="ECO:0007669"/>
    <property type="project" value="UniProtKB-EC"/>
</dbReference>
<keyword evidence="10" id="KW-1185">Reference proteome</keyword>
<dbReference type="AlphaFoldDB" id="A0A7U7IAT4"/>
<dbReference type="Proteomes" id="UP000583387">
    <property type="component" value="Unassembled WGS sequence"/>
</dbReference>
<dbReference type="Pfam" id="PF02397">
    <property type="entry name" value="Bac_transf"/>
    <property type="match status" value="1"/>
</dbReference>
<dbReference type="InterPro" id="IPR017473">
    <property type="entry name" value="Undecaprenyl-P_gluc_Ptfrase"/>
</dbReference>
<keyword evidence="6 7" id="KW-0472">Membrane</keyword>
<evidence type="ECO:0000256" key="3">
    <source>
        <dbReference type="ARBA" id="ARBA00022679"/>
    </source>
</evidence>
<gene>
    <name evidence="9" type="primary">wcaJ</name>
    <name evidence="9" type="ORF">PSEWESI4_04026</name>
</gene>
<keyword evidence="3 9" id="KW-0808">Transferase</keyword>
<feature type="transmembrane region" description="Helical" evidence="7">
    <location>
        <begin position="113"/>
        <end position="137"/>
    </location>
</feature>
<evidence type="ECO:0000313" key="9">
    <source>
        <dbReference type="EMBL" id="CAD5109720.1"/>
    </source>
</evidence>
<evidence type="ECO:0000256" key="5">
    <source>
        <dbReference type="ARBA" id="ARBA00022989"/>
    </source>
</evidence>
<dbReference type="NCBIfam" id="TIGR03023">
    <property type="entry name" value="WcaJ_sugtrans"/>
    <property type="match status" value="1"/>
</dbReference>
<comment type="caution">
    <text evidence="9">The sequence shown here is derived from an EMBL/GenBank/DDBJ whole genome shotgun (WGS) entry which is preliminary data.</text>
</comment>
<keyword evidence="4 7" id="KW-0812">Transmembrane</keyword>
<evidence type="ECO:0000256" key="7">
    <source>
        <dbReference type="SAM" id="Phobius"/>
    </source>
</evidence>
<dbReference type="PANTHER" id="PTHR30576">
    <property type="entry name" value="COLANIC BIOSYNTHESIS UDP-GLUCOSE LIPID CARRIER TRANSFERASE"/>
    <property type="match status" value="1"/>
</dbReference>
<feature type="transmembrane region" description="Helical" evidence="7">
    <location>
        <begin position="51"/>
        <end position="71"/>
    </location>
</feature>
<comment type="subcellular location">
    <subcellularLocation>
        <location evidence="1">Membrane</location>
        <topology evidence="1">Multi-pass membrane protein</topology>
    </subcellularLocation>
</comment>
<keyword evidence="5 7" id="KW-1133">Transmembrane helix</keyword>